<evidence type="ECO:0000313" key="1">
    <source>
        <dbReference type="EMBL" id="CAB1421340.1"/>
    </source>
</evidence>
<evidence type="ECO:0000313" key="2">
    <source>
        <dbReference type="Proteomes" id="UP001153269"/>
    </source>
</evidence>
<name>A0A9N7TYB1_PLEPL</name>
<accession>A0A9N7TYB1</accession>
<sequence length="157" mass="17276">MADLRTCRTLVFLSSVSSEQLRNQIQDQESDPGSGIRSRIRNQIQDQESDPGSGFLWTSSRCVSVHQPAAARPEPIPSKHITPLCVHFLSLFTLRAICRLSQLAKGAVTPSLRRPGSTDLLLSYYRPSIRHVGPGVKCVRLRLSPAHPLAPAHFSAV</sequence>
<organism evidence="1 2">
    <name type="scientific">Pleuronectes platessa</name>
    <name type="common">European plaice</name>
    <dbReference type="NCBI Taxonomy" id="8262"/>
    <lineage>
        <taxon>Eukaryota</taxon>
        <taxon>Metazoa</taxon>
        <taxon>Chordata</taxon>
        <taxon>Craniata</taxon>
        <taxon>Vertebrata</taxon>
        <taxon>Euteleostomi</taxon>
        <taxon>Actinopterygii</taxon>
        <taxon>Neopterygii</taxon>
        <taxon>Teleostei</taxon>
        <taxon>Neoteleostei</taxon>
        <taxon>Acanthomorphata</taxon>
        <taxon>Carangaria</taxon>
        <taxon>Pleuronectiformes</taxon>
        <taxon>Pleuronectoidei</taxon>
        <taxon>Pleuronectidae</taxon>
        <taxon>Pleuronectes</taxon>
    </lineage>
</organism>
<protein>
    <submittedName>
        <fullName evidence="1">Uncharacterized protein</fullName>
    </submittedName>
</protein>
<reference evidence="1" key="1">
    <citation type="submission" date="2020-03" db="EMBL/GenBank/DDBJ databases">
        <authorList>
            <person name="Weist P."/>
        </authorList>
    </citation>
    <scope>NUCLEOTIDE SEQUENCE</scope>
</reference>
<dbReference type="Proteomes" id="UP001153269">
    <property type="component" value="Unassembled WGS sequence"/>
</dbReference>
<proteinExistence type="predicted"/>
<keyword evidence="2" id="KW-1185">Reference proteome</keyword>
<gene>
    <name evidence="1" type="ORF">PLEPLA_LOCUS9222</name>
</gene>
<dbReference type="AlphaFoldDB" id="A0A9N7TYB1"/>
<dbReference type="EMBL" id="CADEAL010000518">
    <property type="protein sequence ID" value="CAB1421340.1"/>
    <property type="molecule type" value="Genomic_DNA"/>
</dbReference>
<comment type="caution">
    <text evidence="1">The sequence shown here is derived from an EMBL/GenBank/DDBJ whole genome shotgun (WGS) entry which is preliminary data.</text>
</comment>